<evidence type="ECO:0000256" key="1">
    <source>
        <dbReference type="SAM" id="MobiDB-lite"/>
    </source>
</evidence>
<organism evidence="2 3">
    <name type="scientific">Temnothorax longispinosus</name>
    <dbReference type="NCBI Taxonomy" id="300112"/>
    <lineage>
        <taxon>Eukaryota</taxon>
        <taxon>Metazoa</taxon>
        <taxon>Ecdysozoa</taxon>
        <taxon>Arthropoda</taxon>
        <taxon>Hexapoda</taxon>
        <taxon>Insecta</taxon>
        <taxon>Pterygota</taxon>
        <taxon>Neoptera</taxon>
        <taxon>Endopterygota</taxon>
        <taxon>Hymenoptera</taxon>
        <taxon>Apocrita</taxon>
        <taxon>Aculeata</taxon>
        <taxon>Formicoidea</taxon>
        <taxon>Formicidae</taxon>
        <taxon>Myrmicinae</taxon>
        <taxon>Temnothorax</taxon>
    </lineage>
</organism>
<proteinExistence type="predicted"/>
<feature type="compositionally biased region" description="Basic residues" evidence="1">
    <location>
        <begin position="182"/>
        <end position="193"/>
    </location>
</feature>
<feature type="compositionally biased region" description="Polar residues" evidence="1">
    <location>
        <begin position="234"/>
        <end position="245"/>
    </location>
</feature>
<evidence type="ECO:0000313" key="2">
    <source>
        <dbReference type="EMBL" id="TGZ46108.1"/>
    </source>
</evidence>
<feature type="region of interest" description="Disordered" evidence="1">
    <location>
        <begin position="182"/>
        <end position="245"/>
    </location>
</feature>
<gene>
    <name evidence="2" type="ORF">DBV15_08159</name>
</gene>
<keyword evidence="3" id="KW-1185">Reference proteome</keyword>
<dbReference type="AlphaFoldDB" id="A0A4S2KEW6"/>
<feature type="region of interest" description="Disordered" evidence="1">
    <location>
        <begin position="79"/>
        <end position="151"/>
    </location>
</feature>
<accession>A0A4S2KEW6</accession>
<evidence type="ECO:0000313" key="3">
    <source>
        <dbReference type="Proteomes" id="UP000310200"/>
    </source>
</evidence>
<dbReference type="EMBL" id="QBLH01002949">
    <property type="protein sequence ID" value="TGZ46108.1"/>
    <property type="molecule type" value="Genomic_DNA"/>
</dbReference>
<protein>
    <submittedName>
        <fullName evidence="2">Uncharacterized protein</fullName>
    </submittedName>
</protein>
<name>A0A4S2KEW6_9HYME</name>
<dbReference type="Proteomes" id="UP000310200">
    <property type="component" value="Unassembled WGS sequence"/>
</dbReference>
<dbReference type="STRING" id="300112.A0A4S2KEW6"/>
<feature type="compositionally biased region" description="Basic and acidic residues" evidence="1">
    <location>
        <begin position="126"/>
        <end position="135"/>
    </location>
</feature>
<sequence>MIQIKPREDFNLDVLLSHGLSKLVSQSVASFSPKDLSIGVSNGVGCSEGRNRTDEEEKKEFTNCKMQLSALVRGVSRSTRAVPASRVGGEASVPGFSSARHASSNGSPSVLREQNDSHLLFRAKGRRDSRVERRFAPNLPEQRSSRGPGNALGVLIKTPIKNGRAAPHRCETWRGIKRPVVQRRRAPRRRRPSLMHMEAGSRRRRKLVTIRPNKTSRDSDGDVAETVSERGVTPDQNESLVPSRHNGTATWTLRKARRQQQQATFAALTGPYVKVPKKRYGDADKTSGHALSRRYVICASAAYSRE</sequence>
<reference evidence="2 3" key="1">
    <citation type="journal article" date="2019" name="Philos. Trans. R. Soc. Lond., B, Biol. Sci.">
        <title>Ant behaviour and brain gene expression of defending hosts depend on the ecological success of the intruding social parasite.</title>
        <authorList>
            <person name="Kaur R."/>
            <person name="Stoldt M."/>
            <person name="Jongepier E."/>
            <person name="Feldmeyer B."/>
            <person name="Menzel F."/>
            <person name="Bornberg-Bauer E."/>
            <person name="Foitzik S."/>
        </authorList>
    </citation>
    <scope>NUCLEOTIDE SEQUENCE [LARGE SCALE GENOMIC DNA]</scope>
    <source>
        <tissue evidence="2">Whole body</tissue>
    </source>
</reference>
<comment type="caution">
    <text evidence="2">The sequence shown here is derived from an EMBL/GenBank/DDBJ whole genome shotgun (WGS) entry which is preliminary data.</text>
</comment>